<comment type="caution">
    <text evidence="3">The sequence shown here is derived from an EMBL/GenBank/DDBJ whole genome shotgun (WGS) entry which is preliminary data.</text>
</comment>
<dbReference type="Proteomes" id="UP001180020">
    <property type="component" value="Unassembled WGS sequence"/>
</dbReference>
<dbReference type="GO" id="GO:0016491">
    <property type="term" value="F:oxidoreductase activity"/>
    <property type="evidence" value="ECO:0007669"/>
    <property type="project" value="InterPro"/>
</dbReference>
<evidence type="ECO:0000313" key="3">
    <source>
        <dbReference type="EMBL" id="KAK1281656.1"/>
    </source>
</evidence>
<dbReference type="PANTHER" id="PTHR11908:SF132">
    <property type="entry name" value="ALDEHYDE OXIDASE 1-RELATED"/>
    <property type="match status" value="1"/>
</dbReference>
<evidence type="ECO:0000259" key="2">
    <source>
        <dbReference type="Pfam" id="PF02738"/>
    </source>
</evidence>
<organism evidence="3 4">
    <name type="scientific">Acorus calamus</name>
    <name type="common">Sweet flag</name>
    <dbReference type="NCBI Taxonomy" id="4465"/>
    <lineage>
        <taxon>Eukaryota</taxon>
        <taxon>Viridiplantae</taxon>
        <taxon>Streptophyta</taxon>
        <taxon>Embryophyta</taxon>
        <taxon>Tracheophyta</taxon>
        <taxon>Spermatophyta</taxon>
        <taxon>Magnoliopsida</taxon>
        <taxon>Liliopsida</taxon>
        <taxon>Acoraceae</taxon>
        <taxon>Acorus</taxon>
    </lineage>
</organism>
<proteinExistence type="predicted"/>
<feature type="domain" description="Aldehyde oxidase/xanthine dehydrogenase first molybdopterin binding" evidence="2">
    <location>
        <begin position="1"/>
        <end position="104"/>
    </location>
</feature>
<evidence type="ECO:0000256" key="1">
    <source>
        <dbReference type="ARBA" id="ARBA00022505"/>
    </source>
</evidence>
<dbReference type="PANTHER" id="PTHR11908">
    <property type="entry name" value="XANTHINE DEHYDROGENASE"/>
    <property type="match status" value="1"/>
</dbReference>
<dbReference type="Pfam" id="PF02738">
    <property type="entry name" value="MoCoBD_1"/>
    <property type="match status" value="1"/>
</dbReference>
<dbReference type="InterPro" id="IPR037165">
    <property type="entry name" value="AldOxase/xan_DH_Mopterin-bd_sf"/>
</dbReference>
<protein>
    <submittedName>
        <fullName evidence="3">Indole-3-acetaldehyde oxidase</fullName>
    </submittedName>
</protein>
<evidence type="ECO:0000313" key="4">
    <source>
        <dbReference type="Proteomes" id="UP001180020"/>
    </source>
</evidence>
<accession>A0AAV9BZT8</accession>
<reference evidence="3" key="2">
    <citation type="submission" date="2023-06" db="EMBL/GenBank/DDBJ databases">
        <authorList>
            <person name="Ma L."/>
            <person name="Liu K.-W."/>
            <person name="Li Z."/>
            <person name="Hsiao Y.-Y."/>
            <person name="Qi Y."/>
            <person name="Fu T."/>
            <person name="Tang G."/>
            <person name="Zhang D."/>
            <person name="Sun W.-H."/>
            <person name="Liu D.-K."/>
            <person name="Li Y."/>
            <person name="Chen G.-Z."/>
            <person name="Liu X.-D."/>
            <person name="Liao X.-Y."/>
            <person name="Jiang Y.-T."/>
            <person name="Yu X."/>
            <person name="Hao Y."/>
            <person name="Huang J."/>
            <person name="Zhao X.-W."/>
            <person name="Ke S."/>
            <person name="Chen Y.-Y."/>
            <person name="Wu W.-L."/>
            <person name="Hsu J.-L."/>
            <person name="Lin Y.-F."/>
            <person name="Huang M.-D."/>
            <person name="Li C.-Y."/>
            <person name="Huang L."/>
            <person name="Wang Z.-W."/>
            <person name="Zhao X."/>
            <person name="Zhong W.-Y."/>
            <person name="Peng D.-H."/>
            <person name="Ahmad S."/>
            <person name="Lan S."/>
            <person name="Zhang J.-S."/>
            <person name="Tsai W.-C."/>
            <person name="Van De Peer Y."/>
            <person name="Liu Z.-J."/>
        </authorList>
    </citation>
    <scope>NUCLEOTIDE SEQUENCE</scope>
    <source>
        <strain evidence="3">CP</strain>
        <tissue evidence="3">Leaves</tissue>
    </source>
</reference>
<keyword evidence="1" id="KW-0500">Molybdenum</keyword>
<reference evidence="3" key="1">
    <citation type="journal article" date="2023" name="Nat. Commun.">
        <title>Diploid and tetraploid genomes of Acorus and the evolution of monocots.</title>
        <authorList>
            <person name="Ma L."/>
            <person name="Liu K.W."/>
            <person name="Li Z."/>
            <person name="Hsiao Y.Y."/>
            <person name="Qi Y."/>
            <person name="Fu T."/>
            <person name="Tang G.D."/>
            <person name="Zhang D."/>
            <person name="Sun W.H."/>
            <person name="Liu D.K."/>
            <person name="Li Y."/>
            <person name="Chen G.Z."/>
            <person name="Liu X.D."/>
            <person name="Liao X.Y."/>
            <person name="Jiang Y.T."/>
            <person name="Yu X."/>
            <person name="Hao Y."/>
            <person name="Huang J."/>
            <person name="Zhao X.W."/>
            <person name="Ke S."/>
            <person name="Chen Y.Y."/>
            <person name="Wu W.L."/>
            <person name="Hsu J.L."/>
            <person name="Lin Y.F."/>
            <person name="Huang M.D."/>
            <person name="Li C.Y."/>
            <person name="Huang L."/>
            <person name="Wang Z.W."/>
            <person name="Zhao X."/>
            <person name="Zhong W.Y."/>
            <person name="Peng D.H."/>
            <person name="Ahmad S."/>
            <person name="Lan S."/>
            <person name="Zhang J.S."/>
            <person name="Tsai W.C."/>
            <person name="Van de Peer Y."/>
            <person name="Liu Z.J."/>
        </authorList>
    </citation>
    <scope>NUCLEOTIDE SEQUENCE</scope>
    <source>
        <strain evidence="3">CP</strain>
    </source>
</reference>
<sequence>MKVTYSVGFKSDGKITALNVDILINASINEDVSPLLQKAIIGALQKYNWGTLSFDVRICKTNLTSKSAMRAPGDVQGSYIAEAVIEHVASTLSMDTNSVRKKNLHIHESLQLFYKDSSGEPHEYTLPAILEKLANTSSFNHRSEMIKHFNMRNKWRKRGISSVPIVFEVSLRPSPGRVGILNDGSVVVEVHLAFPIKHSPIRLKSM</sequence>
<dbReference type="EMBL" id="JAUJYO010000022">
    <property type="protein sequence ID" value="KAK1281656.1"/>
    <property type="molecule type" value="Genomic_DNA"/>
</dbReference>
<keyword evidence="4" id="KW-1185">Reference proteome</keyword>
<dbReference type="AlphaFoldDB" id="A0AAV9BZT8"/>
<dbReference type="InterPro" id="IPR008274">
    <property type="entry name" value="AldOxase/xan_DH_MoCoBD1"/>
</dbReference>
<dbReference type="GO" id="GO:0005506">
    <property type="term" value="F:iron ion binding"/>
    <property type="evidence" value="ECO:0007669"/>
    <property type="project" value="InterPro"/>
</dbReference>
<dbReference type="SUPFAM" id="SSF56003">
    <property type="entry name" value="Molybdenum cofactor-binding domain"/>
    <property type="match status" value="1"/>
</dbReference>
<dbReference type="Gene3D" id="3.30.365.10">
    <property type="entry name" value="Aldehyde oxidase/xanthine dehydrogenase, molybdopterin binding domain"/>
    <property type="match status" value="2"/>
</dbReference>
<gene>
    <name evidence="3" type="primary">AO1</name>
    <name evidence="3" type="ORF">QJS10_CPB22g00334</name>
</gene>
<name>A0AAV9BZT8_ACOCL</name>
<dbReference type="InterPro" id="IPR016208">
    <property type="entry name" value="Ald_Oxase/xanthine_DH-like"/>
</dbReference>